<dbReference type="PROSITE" id="PS51186">
    <property type="entry name" value="GNAT"/>
    <property type="match status" value="1"/>
</dbReference>
<dbReference type="Proteomes" id="UP000315439">
    <property type="component" value="Unassembled WGS sequence"/>
</dbReference>
<dbReference type="Pfam" id="PF00583">
    <property type="entry name" value="Acetyltransf_1"/>
    <property type="match status" value="1"/>
</dbReference>
<dbReference type="OrthoDB" id="27442at2"/>
<dbReference type="GO" id="GO:0016747">
    <property type="term" value="F:acyltransferase activity, transferring groups other than amino-acyl groups"/>
    <property type="evidence" value="ECO:0007669"/>
    <property type="project" value="InterPro"/>
</dbReference>
<keyword evidence="2" id="KW-0012">Acyltransferase</keyword>
<dbReference type="CDD" id="cd04301">
    <property type="entry name" value="NAT_SF"/>
    <property type="match status" value="1"/>
</dbReference>
<evidence type="ECO:0000313" key="4">
    <source>
        <dbReference type="EMBL" id="TQV85021.1"/>
    </source>
</evidence>
<gene>
    <name evidence="4" type="ORF">FLL46_21770</name>
</gene>
<dbReference type="SUPFAM" id="SSF55729">
    <property type="entry name" value="Acyl-CoA N-acyltransferases (Nat)"/>
    <property type="match status" value="1"/>
</dbReference>
<protein>
    <submittedName>
        <fullName evidence="4">GNAT family N-acetyltransferase</fullName>
    </submittedName>
</protein>
<dbReference type="Gene3D" id="3.40.630.30">
    <property type="match status" value="1"/>
</dbReference>
<keyword evidence="1 4" id="KW-0808">Transferase</keyword>
<dbReference type="InterPro" id="IPR000182">
    <property type="entry name" value="GNAT_dom"/>
</dbReference>
<evidence type="ECO:0000256" key="1">
    <source>
        <dbReference type="ARBA" id="ARBA00022679"/>
    </source>
</evidence>
<evidence type="ECO:0000256" key="2">
    <source>
        <dbReference type="ARBA" id="ARBA00023315"/>
    </source>
</evidence>
<dbReference type="AlphaFoldDB" id="A0A545U6B7"/>
<accession>A0A545U6B7</accession>
<dbReference type="EMBL" id="VIKS01000013">
    <property type="protein sequence ID" value="TQV85021.1"/>
    <property type="molecule type" value="Genomic_DNA"/>
</dbReference>
<evidence type="ECO:0000313" key="5">
    <source>
        <dbReference type="Proteomes" id="UP000315439"/>
    </source>
</evidence>
<dbReference type="InterPro" id="IPR050680">
    <property type="entry name" value="YpeA/RimI_acetyltransf"/>
</dbReference>
<dbReference type="PANTHER" id="PTHR43420">
    <property type="entry name" value="ACETYLTRANSFERASE"/>
    <property type="match status" value="1"/>
</dbReference>
<dbReference type="RefSeq" id="WP_142933679.1">
    <property type="nucleotide sequence ID" value="NZ_ML660169.1"/>
</dbReference>
<dbReference type="InterPro" id="IPR016181">
    <property type="entry name" value="Acyl_CoA_acyltransferase"/>
</dbReference>
<feature type="domain" description="N-acetyltransferase" evidence="3">
    <location>
        <begin position="5"/>
        <end position="173"/>
    </location>
</feature>
<organism evidence="4 5">
    <name type="scientific">Aliikangiella coralliicola</name>
    <dbReference type="NCBI Taxonomy" id="2592383"/>
    <lineage>
        <taxon>Bacteria</taxon>
        <taxon>Pseudomonadati</taxon>
        <taxon>Pseudomonadota</taxon>
        <taxon>Gammaproteobacteria</taxon>
        <taxon>Oceanospirillales</taxon>
        <taxon>Pleioneaceae</taxon>
        <taxon>Aliikangiella</taxon>
    </lineage>
</organism>
<sequence length="173" mass="19130">MTSSLEIRDIRKEEFLLLGQLMVEVYANLEGFPSQEEQPKYYEMLANIGRFTEKKDTKVLVALSKEGELIGGVVYFGDMAQYGSGGTATSVKNASGIRLLGVDPKYRGSGAGKALTNACIQLAKEKGHAEVVLHTTQAMQIAWGFYEKLGFERSKDLDFMQEGFPVFGFRLAL</sequence>
<proteinExistence type="predicted"/>
<comment type="caution">
    <text evidence="4">The sequence shown here is derived from an EMBL/GenBank/DDBJ whole genome shotgun (WGS) entry which is preliminary data.</text>
</comment>
<reference evidence="4 5" key="1">
    <citation type="submission" date="2019-07" db="EMBL/GenBank/DDBJ databases">
        <title>Draft genome for Aliikangiella sp. M105.</title>
        <authorList>
            <person name="Wang G."/>
        </authorList>
    </citation>
    <scope>NUCLEOTIDE SEQUENCE [LARGE SCALE GENOMIC DNA]</scope>
    <source>
        <strain evidence="4 5">M105</strain>
    </source>
</reference>
<evidence type="ECO:0000259" key="3">
    <source>
        <dbReference type="PROSITE" id="PS51186"/>
    </source>
</evidence>
<keyword evidence="5" id="KW-1185">Reference proteome</keyword>
<name>A0A545U6B7_9GAMM</name>